<keyword evidence="2 4" id="KW-0521">NADP</keyword>
<dbReference type="PANTHER" id="PTHR11645">
    <property type="entry name" value="PYRROLINE-5-CARBOXYLATE REDUCTASE"/>
    <property type="match status" value="1"/>
</dbReference>
<comment type="catalytic activity">
    <reaction evidence="4">
        <text>L-proline + NADP(+) = (S)-1-pyrroline-5-carboxylate + NADPH + 2 H(+)</text>
        <dbReference type="Rhea" id="RHEA:14109"/>
        <dbReference type="ChEBI" id="CHEBI:15378"/>
        <dbReference type="ChEBI" id="CHEBI:17388"/>
        <dbReference type="ChEBI" id="CHEBI:57783"/>
        <dbReference type="ChEBI" id="CHEBI:58349"/>
        <dbReference type="ChEBI" id="CHEBI:60039"/>
        <dbReference type="EC" id="1.5.1.2"/>
    </reaction>
</comment>
<dbReference type="UniPathway" id="UPA00098">
    <property type="reaction ID" value="UER00361"/>
</dbReference>
<dbReference type="Gene3D" id="3.40.50.720">
    <property type="entry name" value="NAD(P)-binding Rossmann-like Domain"/>
    <property type="match status" value="1"/>
</dbReference>
<dbReference type="Gene3D" id="1.10.3730.10">
    <property type="entry name" value="ProC C-terminal domain-like"/>
    <property type="match status" value="1"/>
</dbReference>
<evidence type="ECO:0000256" key="5">
    <source>
        <dbReference type="NCBIfam" id="TIGR00112"/>
    </source>
</evidence>
<comment type="similarity">
    <text evidence="1 4">Belongs to the pyrroline-5-carboxylate reductase family.</text>
</comment>
<dbReference type="GO" id="GO:0004735">
    <property type="term" value="F:pyrroline-5-carboxylate reductase activity"/>
    <property type="evidence" value="ECO:0007669"/>
    <property type="project" value="UniProtKB-UniRule"/>
</dbReference>
<dbReference type="GO" id="GO:0005737">
    <property type="term" value="C:cytoplasm"/>
    <property type="evidence" value="ECO:0007669"/>
    <property type="project" value="UniProtKB-SubCell"/>
</dbReference>
<dbReference type="EC" id="1.5.1.2" evidence="4 5"/>
<dbReference type="InterPro" id="IPR036291">
    <property type="entry name" value="NAD(P)-bd_dom_sf"/>
</dbReference>
<dbReference type="InterPro" id="IPR008927">
    <property type="entry name" value="6-PGluconate_DH-like_C_sf"/>
</dbReference>
<evidence type="ECO:0000256" key="3">
    <source>
        <dbReference type="ARBA" id="ARBA00023002"/>
    </source>
</evidence>
<evidence type="ECO:0000256" key="2">
    <source>
        <dbReference type="ARBA" id="ARBA00022857"/>
    </source>
</evidence>
<feature type="binding site" evidence="6">
    <location>
        <begin position="15"/>
        <end position="20"/>
    </location>
    <ligand>
        <name>NADP(+)</name>
        <dbReference type="ChEBI" id="CHEBI:58349"/>
    </ligand>
</feature>
<organism evidence="9 10">
    <name type="scientific">Bauldia litoralis</name>
    <dbReference type="NCBI Taxonomy" id="665467"/>
    <lineage>
        <taxon>Bacteria</taxon>
        <taxon>Pseudomonadati</taxon>
        <taxon>Pseudomonadota</taxon>
        <taxon>Alphaproteobacteria</taxon>
        <taxon>Hyphomicrobiales</taxon>
        <taxon>Kaistiaceae</taxon>
        <taxon>Bauldia</taxon>
    </lineage>
</organism>
<dbReference type="Pfam" id="PF14748">
    <property type="entry name" value="P5CR_dimer"/>
    <property type="match status" value="1"/>
</dbReference>
<dbReference type="Pfam" id="PF03807">
    <property type="entry name" value="F420_oxidored"/>
    <property type="match status" value="1"/>
</dbReference>
<reference evidence="9 10" key="1">
    <citation type="submission" date="2016-10" db="EMBL/GenBank/DDBJ databases">
        <authorList>
            <person name="de Groot N.N."/>
        </authorList>
    </citation>
    <scope>NUCLEOTIDE SEQUENCE [LARGE SCALE GENOMIC DNA]</scope>
    <source>
        <strain evidence="9 10">ATCC 35022</strain>
    </source>
</reference>
<dbReference type="PIRSF" id="PIRSF000193">
    <property type="entry name" value="Pyrrol-5-carb_rd"/>
    <property type="match status" value="1"/>
</dbReference>
<dbReference type="GO" id="GO:0055129">
    <property type="term" value="P:L-proline biosynthetic process"/>
    <property type="evidence" value="ECO:0007669"/>
    <property type="project" value="UniProtKB-UniRule"/>
</dbReference>
<protein>
    <recommendedName>
        <fullName evidence="4 5">Pyrroline-5-carboxylate reductase</fullName>
        <shortName evidence="4">P5C reductase</shortName>
        <shortName evidence="4">P5CR</shortName>
        <ecNumber evidence="4 5">1.5.1.2</ecNumber>
    </recommendedName>
    <alternativeName>
        <fullName evidence="4">PCA reductase</fullName>
    </alternativeName>
</protein>
<keyword evidence="4" id="KW-0641">Proline biosynthesis</keyword>
<comment type="function">
    <text evidence="4">Catalyzes the reduction of 1-pyrroline-5-carboxylate (PCA) to L-proline.</text>
</comment>
<dbReference type="STRING" id="665467.SAMN02982931_03704"/>
<dbReference type="SUPFAM" id="SSF51735">
    <property type="entry name" value="NAD(P)-binding Rossmann-fold domains"/>
    <property type="match status" value="1"/>
</dbReference>
<keyword evidence="3 4" id="KW-0560">Oxidoreductase</keyword>
<dbReference type="Proteomes" id="UP000199071">
    <property type="component" value="Unassembled WGS sequence"/>
</dbReference>
<keyword evidence="4" id="KW-0028">Amino-acid biosynthesis</keyword>
<comment type="subcellular location">
    <subcellularLocation>
        <location evidence="4">Cytoplasm</location>
    </subcellularLocation>
</comment>
<proteinExistence type="inferred from homology"/>
<dbReference type="HAMAP" id="MF_01925">
    <property type="entry name" value="P5C_reductase"/>
    <property type="match status" value="1"/>
</dbReference>
<evidence type="ECO:0000259" key="8">
    <source>
        <dbReference type="Pfam" id="PF14748"/>
    </source>
</evidence>
<dbReference type="SUPFAM" id="SSF48179">
    <property type="entry name" value="6-phosphogluconate dehydrogenase C-terminal domain-like"/>
    <property type="match status" value="1"/>
</dbReference>
<comment type="pathway">
    <text evidence="4">Amino-acid biosynthesis; L-proline biosynthesis; L-proline from L-glutamate 5-semialdehyde: step 1/1.</text>
</comment>
<evidence type="ECO:0000259" key="7">
    <source>
        <dbReference type="Pfam" id="PF03807"/>
    </source>
</evidence>
<dbReference type="EMBL" id="FMXQ01000008">
    <property type="protein sequence ID" value="SDB48063.1"/>
    <property type="molecule type" value="Genomic_DNA"/>
</dbReference>
<dbReference type="InterPro" id="IPR000304">
    <property type="entry name" value="Pyrroline-COOH_reductase"/>
</dbReference>
<accession>A0A1G6DS99</accession>
<dbReference type="NCBIfam" id="TIGR00112">
    <property type="entry name" value="proC"/>
    <property type="match status" value="1"/>
</dbReference>
<evidence type="ECO:0000313" key="10">
    <source>
        <dbReference type="Proteomes" id="UP000199071"/>
    </source>
</evidence>
<dbReference type="PANTHER" id="PTHR11645:SF0">
    <property type="entry name" value="PYRROLINE-5-CARBOXYLATE REDUCTASE 3"/>
    <property type="match status" value="1"/>
</dbReference>
<comment type="catalytic activity">
    <reaction evidence="4">
        <text>L-proline + NAD(+) = (S)-1-pyrroline-5-carboxylate + NADH + 2 H(+)</text>
        <dbReference type="Rhea" id="RHEA:14105"/>
        <dbReference type="ChEBI" id="CHEBI:15378"/>
        <dbReference type="ChEBI" id="CHEBI:17388"/>
        <dbReference type="ChEBI" id="CHEBI:57540"/>
        <dbReference type="ChEBI" id="CHEBI:57945"/>
        <dbReference type="ChEBI" id="CHEBI:60039"/>
        <dbReference type="EC" id="1.5.1.2"/>
    </reaction>
</comment>
<evidence type="ECO:0000256" key="1">
    <source>
        <dbReference type="ARBA" id="ARBA00005525"/>
    </source>
</evidence>
<feature type="domain" description="Pyrroline-5-carboxylate reductase dimerisation" evidence="8">
    <location>
        <begin position="168"/>
        <end position="273"/>
    </location>
</feature>
<dbReference type="FunFam" id="1.10.3730.10:FF:000001">
    <property type="entry name" value="Pyrroline-5-carboxylate reductase"/>
    <property type="match status" value="1"/>
</dbReference>
<keyword evidence="10" id="KW-1185">Reference proteome</keyword>
<name>A0A1G6DS99_9HYPH</name>
<gene>
    <name evidence="4" type="primary">proC</name>
    <name evidence="9" type="ORF">SAMN02982931_03704</name>
</gene>
<evidence type="ECO:0000256" key="6">
    <source>
        <dbReference type="PIRSR" id="PIRSR000193-1"/>
    </source>
</evidence>
<feature type="domain" description="Pyrroline-5-carboxylate reductase catalytic N-terminal" evidence="7">
    <location>
        <begin position="13"/>
        <end position="105"/>
    </location>
</feature>
<evidence type="ECO:0000313" key="9">
    <source>
        <dbReference type="EMBL" id="SDB48063.1"/>
    </source>
</evidence>
<evidence type="ECO:0000256" key="4">
    <source>
        <dbReference type="HAMAP-Rule" id="MF_01925"/>
    </source>
</evidence>
<keyword evidence="4" id="KW-0963">Cytoplasm</keyword>
<dbReference type="InterPro" id="IPR029036">
    <property type="entry name" value="P5CR_dimer"/>
</dbReference>
<feature type="binding site" evidence="6">
    <location>
        <begin position="76"/>
        <end position="79"/>
    </location>
    <ligand>
        <name>NADP(+)</name>
        <dbReference type="ChEBI" id="CHEBI:58349"/>
    </ligand>
</feature>
<dbReference type="InterPro" id="IPR028939">
    <property type="entry name" value="P5C_Rdtase_cat_N"/>
</dbReference>
<dbReference type="AlphaFoldDB" id="A0A1G6DS99"/>
<sequence>MQGMTPTADRPLVLIGAGKMGSALLSGWLDGGLDAKAVVVIEPSPSPECAALLGDAGIVAHAAPPAGVTADVVVLAIKPQIMGDTLPGLRSLIGPGTTVLSIAAGTTLANLEAGLGPAAIVRSIPNTPAQVGRGITAAVANGRVGPEARDLVTRLLEAVGDVAWVEEEAMIDAVTAVSGSGPAYVFHFVESLAAAAVDAGLPPDLAERLARATVEGAGELLYRSDLSPSQLRKNVTSPGGTTAAALDHLMAEDGLSPLMTRAVAAAKKRSEELSG</sequence>